<feature type="region of interest" description="Disordered" evidence="10">
    <location>
        <begin position="2292"/>
        <end position="2319"/>
    </location>
</feature>
<feature type="compositionally biased region" description="Polar residues" evidence="10">
    <location>
        <begin position="350"/>
        <end position="361"/>
    </location>
</feature>
<dbReference type="SUPFAM" id="SSF54160">
    <property type="entry name" value="Chromo domain-like"/>
    <property type="match status" value="2"/>
</dbReference>
<evidence type="ECO:0008006" key="16">
    <source>
        <dbReference type="Google" id="ProtNLM"/>
    </source>
</evidence>
<feature type="compositionally biased region" description="Basic and acidic residues" evidence="10">
    <location>
        <begin position="1639"/>
        <end position="1671"/>
    </location>
</feature>
<evidence type="ECO:0000256" key="8">
    <source>
        <dbReference type="ARBA" id="ARBA00023163"/>
    </source>
</evidence>
<feature type="compositionally biased region" description="Pro residues" evidence="10">
    <location>
        <begin position="124"/>
        <end position="133"/>
    </location>
</feature>
<feature type="region of interest" description="Disordered" evidence="10">
    <location>
        <begin position="1639"/>
        <end position="1706"/>
    </location>
</feature>
<feature type="domain" description="Helicase ATP-binding" evidence="12">
    <location>
        <begin position="1075"/>
        <end position="1254"/>
    </location>
</feature>
<dbReference type="InterPro" id="IPR037259">
    <property type="entry name" value="BRK_sf"/>
</dbReference>
<dbReference type="InterPro" id="IPR006576">
    <property type="entry name" value="BRK_domain"/>
</dbReference>
<keyword evidence="6" id="KW-0805">Transcription regulation</keyword>
<evidence type="ECO:0000256" key="2">
    <source>
        <dbReference type="ARBA" id="ARBA00022737"/>
    </source>
</evidence>
<feature type="compositionally biased region" description="Low complexity" evidence="10">
    <location>
        <begin position="392"/>
        <end position="406"/>
    </location>
</feature>
<dbReference type="InterPro" id="IPR001650">
    <property type="entry name" value="Helicase_C-like"/>
</dbReference>
<feature type="compositionally biased region" description="Pro residues" evidence="10">
    <location>
        <begin position="184"/>
        <end position="201"/>
    </location>
</feature>
<dbReference type="Gene3D" id="1.10.10.60">
    <property type="entry name" value="Homeodomain-like"/>
    <property type="match status" value="1"/>
</dbReference>
<feature type="compositionally biased region" description="Low complexity" evidence="10">
    <location>
        <begin position="543"/>
        <end position="553"/>
    </location>
</feature>
<sequence>MDEGDEYVPQMSQLGDYGGMGAMGMSQGQPPSVPGYPSMSGGLTPMNNPYEQQLMMMGQPSQPMQKPAPASKGRSKKKQEMDPMQSMTAMSNNPMMRPSMQQLGSMYPPQSSQMGMYSGGGPPQQSPHFPPQGAPAGYRPQYAPQPGYPGMQQPMYPPQQTQQQRPNAYGGPQPPAANHYGYGAPPPQGSYPPQQYPPPQMRPQYPQGQQPLPMQNQYWEPQQHPYYQQQQPQQQTPHSGPSIHPNQPDQWGQQQQQSSQQLYHLEMEMRGMQQRMQHLYQQQRTPMVEQELQQVQMRLQYLQAEHHRLQMSTQTGQHMSAPPQQQPQQSQQQPQQTSQQAPPGVAAIPNANSGMAINQQIPTPGMGPPSAPSTAPASQQVVIQQSPSAAPTTPVQVTQSGSQVQVNIKPETSGRTLISVYHRFGGSPNGDESFNGDAKDSVPPEPTPTQQQQQQYQDAQQMMSPPPQHHQQQQIPPQHMQQIPSQAPPQQHMMTSQQQIPPQMQPSHLLHQHQPSVPVNGVDNGFQNNGLPHAHIAANAMGQQQQLQQQQQQATSAVPVDQKPVVYNPYVDVQPSAESRRSVDEVEKKPDVSSPDADAASPQEEVDVKPARVVREHIIQPSAHLFDDRDDATPPMRTDDTDETETAELQATEVEDEKEASPSSVPTTCAGGTAPADCSALSDETQPAISDDLKEEDEEEEEEQQQETGEDSVDTTKLPVAEEDDVKAEPEEETSDEPTPGPSCSREPSPEESEATESERLSAKISKRSKKKDRVTLTKEENAEDRDATPSEVAESTDGVFTEPSTPAPLVSFPCEGRKPKRLAVVRSRKKKSVDDSGDDDDDFVPDGRRKSNKRASKAMKETATTDDDEKRSTSKWADVVEAADDDAEDSILTTDSQETQSTDHQIVEKILNSRDGPDGSEPQYLIKWKGKAYIHCEWKTMKELEEVDKRAVGKVKRFRQKKAHSSNDADEEDFNSDYTVVDRVVDVGTGDDGVEYALVKWKSLAYDEVTWEPIGSVPEEKVALWRKRQIVDKAKVKEKARPKASEWCKMPEDIVWKDGNTLREYQFEGVDWLLYCYYNERNCILADEMGLGKTVQTITFLSQIYEYGIHGPFLIVVPLSTIHNWVREFETWTDMNAVVYHGSQHSRDVIQQYEIYYSKQHSAGNKSFRKNLVKLDALITTFEMVVTDCEFLRKIPYRVCVIDEAHRLKNRNCKLLTGGLHAFRMEHRVLLTGTPLQNNIEELFSLLNFLHPQQFSSSAAFLEQFGQCQSDEQVQKLQEILKPMMLRRLKEDVEKSLQPKEETIIEVQLSDTQKKFYRAILERNFSHLCKGTSAPSLMNVMMELRKCCNHPFLIQGAEETIMSELKMLHPEWDEETLAHKALVQASGKVVLIEKLLPKLRKDGHKVLIFSQMVKVLDLLEEFLVNMNYPFERIDGNVRGDMRQASIDRFSKKDSDRFVFLLCTRAGGLGINLTAADTVIIFDSDWNPQNDLQAQARCHRIGQTKMVKVYRLVTANTYEREMFDKASLKLGLDKAVLQSTTALKESSTSLSKKDVEELLKKGAYGSIMDENVDEGSKFSEEDIETILQRRTTTITLEPGQKGSLFAKAAFNSTHNRGDDIDIDDPNFWTKWAEKAQVDIEKATATPDGRDLIMQEPRKRTKRFEDNSLKEGEDSDGSDEMGKGRKRTGANSLSTGRKRRRGDDEDGDYVNYRPDELAFNKSEYFKVEKVLACWGWGRWAEMKKSGELEVSEMDIAHMARTLLLHCVREYRGDERIRQTVWQMIAPQGAKNSNVKASQSIYHQGWAALPEFNPPNFALDASFQRHVHRHANKLLVKIDQLRHLQKTIIGGKAAEIEAGGNWSSIEITVPALVEPMCEGWDADCDKCLLIGIYKHGLDNIEAVRGDETLCFHTKTTLSETFPGAAEVTARFRRLIAVSQRNITDPVYEKLREKKCRWSRREEQEYMRVLRSFGMKDKRNDPTMIDWDAFRAFSPLLEKKSDEEMQEHLYCILAMCTKAQGGELSALDTKRALSVDAMTSRKAQKLMNRLHLTRKVHALAASLDKVTPMLKLCSAEAMPSGWTTQHDKELIAVCDQHGIDNISANILQKPTFQKIIRPTEKTLLRRVIEVCTTVETGKWNGTASTESVDDSDIEERVRQQQQVRRGRKRTMDTDAQKMRALMQQSMLSQMGDLPLAAAMLQSAMFMPQIMGNNAAAAQLLGSLFAMAGASGTAPSASGAGGSATAGTSAAVAAASATAQQAAAAALLASAASTSPATEADVLNLTKKADSVATTALSSSPAPSTSSVTASSSSLQQQQQQSAAMGQLGLNELIILASLPPDTRIPVQDARTKERLLGDLAPKLKSLSAWLTAHPTYTLDLASLGKEPPPSAPTPVVANLTADSAPSSAKPSAPATPKPSTPKPLSTATTPVPSSKPVSAAPTPAPTTPKPTVSPRLEPGEIPKKASNAGACASSAPGDGPVSVFSRSSGALLPASKWPTLSKLASWLDAHPDANVHSSSVAVAQLVVGLSHPDRLGGDAVAGTSSASSSSATVTKATEKPSTSSGVFGAPSSSAASSSAAAAALAAEAATKQQLEALQMQMLMQQTLLQQSLLGFNPYALAGSTSSATSANAKPEDLLNPLLMASLMTNPLAMQSLLMDPTALAALSLAGSNMEYPGGKNQYFRHLLFFAFHRGQKATEAARDICNMYGEGAIGESSAREWFARFKKGNTNMEYGSSERRP</sequence>
<evidence type="ECO:0000256" key="1">
    <source>
        <dbReference type="ARBA" id="ARBA00004123"/>
    </source>
</evidence>
<keyword evidence="8" id="KW-0804">Transcription</keyword>
<dbReference type="EMBL" id="JAVFWL010000001">
    <property type="protein sequence ID" value="KAK6727677.1"/>
    <property type="molecule type" value="Genomic_DNA"/>
</dbReference>
<evidence type="ECO:0000256" key="10">
    <source>
        <dbReference type="SAM" id="MobiDB-lite"/>
    </source>
</evidence>
<feature type="region of interest" description="Disordered" evidence="10">
    <location>
        <begin position="2380"/>
        <end position="2474"/>
    </location>
</feature>
<feature type="compositionally biased region" description="Basic and acidic residues" evidence="10">
    <location>
        <begin position="578"/>
        <end position="591"/>
    </location>
</feature>
<dbReference type="Gene3D" id="3.40.50.300">
    <property type="entry name" value="P-loop containing nucleotide triphosphate hydrolases"/>
    <property type="match status" value="1"/>
</dbReference>
<dbReference type="SMART" id="SM00490">
    <property type="entry name" value="HELICc"/>
    <property type="match status" value="1"/>
</dbReference>
<keyword evidence="15" id="KW-1185">Reference proteome</keyword>
<feature type="domain" description="Chromo" evidence="11">
    <location>
        <begin position="906"/>
        <end position="971"/>
    </location>
</feature>
<dbReference type="SUPFAM" id="SSF160481">
    <property type="entry name" value="BRK domain-like"/>
    <property type="match status" value="2"/>
</dbReference>
<feature type="compositionally biased region" description="Polar residues" evidence="10">
    <location>
        <begin position="85"/>
        <end position="104"/>
    </location>
</feature>
<comment type="subcellular location">
    <subcellularLocation>
        <location evidence="1">Nucleus</location>
    </subcellularLocation>
</comment>
<organism evidence="14 15">
    <name type="scientific">Necator americanus</name>
    <name type="common">Human hookworm</name>
    <dbReference type="NCBI Taxonomy" id="51031"/>
    <lineage>
        <taxon>Eukaryota</taxon>
        <taxon>Metazoa</taxon>
        <taxon>Ecdysozoa</taxon>
        <taxon>Nematoda</taxon>
        <taxon>Chromadorea</taxon>
        <taxon>Rhabditida</taxon>
        <taxon>Rhabditina</taxon>
        <taxon>Rhabditomorpha</taxon>
        <taxon>Strongyloidea</taxon>
        <taxon>Ancylostomatidae</taxon>
        <taxon>Bunostominae</taxon>
        <taxon>Necator</taxon>
    </lineage>
</organism>
<name>A0ABR1BQS4_NECAM</name>
<dbReference type="InterPro" id="IPR038718">
    <property type="entry name" value="SNF2-like_sf"/>
</dbReference>
<dbReference type="Pfam" id="PF07533">
    <property type="entry name" value="BRK"/>
    <property type="match status" value="2"/>
</dbReference>
<feature type="compositionally biased region" description="Low complexity" evidence="10">
    <location>
        <begin position="202"/>
        <end position="235"/>
    </location>
</feature>
<keyword evidence="9" id="KW-0539">Nucleus</keyword>
<dbReference type="Gene3D" id="3.40.5.120">
    <property type="match status" value="2"/>
</dbReference>
<gene>
    <name evidence="14" type="primary">Necator_chrI.g1519</name>
    <name evidence="14" type="ORF">RB195_005393</name>
</gene>
<evidence type="ECO:0000259" key="11">
    <source>
        <dbReference type="PROSITE" id="PS50013"/>
    </source>
</evidence>
<dbReference type="InterPro" id="IPR000330">
    <property type="entry name" value="SNF2_N"/>
</dbReference>
<reference evidence="14 15" key="1">
    <citation type="submission" date="2023-08" db="EMBL/GenBank/DDBJ databases">
        <title>A Necator americanus chromosomal reference genome.</title>
        <authorList>
            <person name="Ilik V."/>
            <person name="Petrzelkova K.J."/>
            <person name="Pardy F."/>
            <person name="Fuh T."/>
            <person name="Niatou-Singa F.S."/>
            <person name="Gouil Q."/>
            <person name="Baker L."/>
            <person name="Ritchie M.E."/>
            <person name="Jex A.R."/>
            <person name="Gazzola D."/>
            <person name="Li H."/>
            <person name="Toshio Fujiwara R."/>
            <person name="Zhan B."/>
            <person name="Aroian R.V."/>
            <person name="Pafco B."/>
            <person name="Schwarz E.M."/>
        </authorList>
    </citation>
    <scope>NUCLEOTIDE SEQUENCE [LARGE SCALE GENOMIC DNA]</scope>
    <source>
        <strain evidence="14 15">Aroian</strain>
        <tissue evidence="14">Whole animal</tissue>
    </source>
</reference>
<dbReference type="PANTHER" id="PTHR45623">
    <property type="entry name" value="CHROMODOMAIN-HELICASE-DNA-BINDING PROTEIN 3-RELATED-RELATED"/>
    <property type="match status" value="1"/>
</dbReference>
<dbReference type="SUPFAM" id="SSF52540">
    <property type="entry name" value="P-loop containing nucleoside triphosphate hydrolases"/>
    <property type="match status" value="2"/>
</dbReference>
<dbReference type="Pfam" id="PF00176">
    <property type="entry name" value="SNF2-rel_dom"/>
    <property type="match status" value="1"/>
</dbReference>
<dbReference type="InterPro" id="IPR023780">
    <property type="entry name" value="Chromo_domain"/>
</dbReference>
<dbReference type="InterPro" id="IPR027417">
    <property type="entry name" value="P-loop_NTPase"/>
</dbReference>
<keyword evidence="3" id="KW-0547">Nucleotide-binding</keyword>
<dbReference type="SMART" id="SM00298">
    <property type="entry name" value="CHROMO"/>
    <property type="match status" value="2"/>
</dbReference>
<feature type="compositionally biased region" description="Polar residues" evidence="10">
    <location>
        <begin position="236"/>
        <end position="252"/>
    </location>
</feature>
<dbReference type="Gene3D" id="2.40.50.40">
    <property type="match status" value="2"/>
</dbReference>
<evidence type="ECO:0000313" key="14">
    <source>
        <dbReference type="EMBL" id="KAK6727677.1"/>
    </source>
</evidence>
<evidence type="ECO:0000259" key="12">
    <source>
        <dbReference type="PROSITE" id="PS51192"/>
    </source>
</evidence>
<dbReference type="PROSITE" id="PS50013">
    <property type="entry name" value="CHROMO_2"/>
    <property type="match status" value="2"/>
</dbReference>
<feature type="compositionally biased region" description="Low complexity" evidence="10">
    <location>
        <begin position="320"/>
        <end position="343"/>
    </location>
</feature>
<feature type="domain" description="Helicase C-terminal" evidence="13">
    <location>
        <begin position="1392"/>
        <end position="1543"/>
    </location>
</feature>
<feature type="compositionally biased region" description="Low complexity" evidence="10">
    <location>
        <begin position="138"/>
        <end position="166"/>
    </location>
</feature>
<feature type="compositionally biased region" description="Low complexity" evidence="10">
    <location>
        <begin position="2419"/>
        <end position="2438"/>
    </location>
</feature>
<dbReference type="Proteomes" id="UP001303046">
    <property type="component" value="Unassembled WGS sequence"/>
</dbReference>
<feature type="compositionally biased region" description="Low complexity" evidence="10">
    <location>
        <begin position="2537"/>
        <end position="2552"/>
    </location>
</feature>
<dbReference type="Pfam" id="PF00385">
    <property type="entry name" value="Chromo"/>
    <property type="match status" value="2"/>
</dbReference>
<protein>
    <recommendedName>
        <fullName evidence="16">Protein, SNF2 family</fullName>
    </recommendedName>
</protein>
<dbReference type="CDD" id="cd18659">
    <property type="entry name" value="CD2_tandem"/>
    <property type="match status" value="1"/>
</dbReference>
<accession>A0ABR1BQS4</accession>
<dbReference type="InterPro" id="IPR016197">
    <property type="entry name" value="Chromo-like_dom_sf"/>
</dbReference>
<evidence type="ECO:0000259" key="13">
    <source>
        <dbReference type="PROSITE" id="PS51194"/>
    </source>
</evidence>
<evidence type="ECO:0000256" key="7">
    <source>
        <dbReference type="ARBA" id="ARBA00023125"/>
    </source>
</evidence>
<feature type="compositionally biased region" description="Polar residues" evidence="10">
    <location>
        <begin position="379"/>
        <end position="391"/>
    </location>
</feature>
<dbReference type="SMART" id="SM00592">
    <property type="entry name" value="BRK"/>
    <property type="match status" value="2"/>
</dbReference>
<dbReference type="Pfam" id="PF00271">
    <property type="entry name" value="Helicase_C"/>
    <property type="match status" value="1"/>
</dbReference>
<feature type="compositionally biased region" description="Basic and acidic residues" evidence="10">
    <location>
        <begin position="774"/>
        <end position="789"/>
    </location>
</feature>
<dbReference type="CDD" id="cd18793">
    <property type="entry name" value="SF2_C_SNF"/>
    <property type="match status" value="1"/>
</dbReference>
<feature type="domain" description="Chromo" evidence="11">
    <location>
        <begin position="980"/>
        <end position="1047"/>
    </location>
</feature>
<dbReference type="InterPro" id="IPR014001">
    <property type="entry name" value="Helicase_ATP-bd"/>
</dbReference>
<dbReference type="Pfam" id="PF17906">
    <property type="entry name" value="HTH_48"/>
    <property type="match status" value="1"/>
</dbReference>
<feature type="region of interest" description="Disordered" evidence="10">
    <location>
        <begin position="58"/>
        <end position="265"/>
    </location>
</feature>
<dbReference type="Gene3D" id="3.40.50.10810">
    <property type="entry name" value="Tandem AAA-ATPase domain"/>
    <property type="match status" value="1"/>
</dbReference>
<dbReference type="InterPro" id="IPR049730">
    <property type="entry name" value="SNF2/RAD54-like_C"/>
</dbReference>
<evidence type="ECO:0000256" key="3">
    <source>
        <dbReference type="ARBA" id="ARBA00022741"/>
    </source>
</evidence>
<dbReference type="PANTHER" id="PTHR45623:SF11">
    <property type="entry name" value="KISMET, ISOFORM C"/>
    <property type="match status" value="1"/>
</dbReference>
<feature type="compositionally biased region" description="Acidic residues" evidence="10">
    <location>
        <begin position="721"/>
        <end position="736"/>
    </location>
</feature>
<feature type="compositionally biased region" description="Polar residues" evidence="10">
    <location>
        <begin position="892"/>
        <end position="905"/>
    </location>
</feature>
<keyword evidence="2" id="KW-0677">Repeat</keyword>
<dbReference type="InterPro" id="IPR056342">
    <property type="entry name" value="HTH_CHD6-9"/>
</dbReference>
<keyword evidence="7" id="KW-0238">DNA-binding</keyword>
<dbReference type="InterPro" id="IPR000953">
    <property type="entry name" value="Chromo/chromo_shadow_dom"/>
</dbReference>
<feature type="region of interest" description="Disordered" evidence="10">
    <location>
        <begin position="1"/>
        <end position="44"/>
    </location>
</feature>
<dbReference type="PROSITE" id="PS51192">
    <property type="entry name" value="HELICASE_ATP_BIND_1"/>
    <property type="match status" value="1"/>
</dbReference>
<dbReference type="PROSITE" id="PS51194">
    <property type="entry name" value="HELICASE_CTER"/>
    <property type="match status" value="1"/>
</dbReference>
<dbReference type="Pfam" id="PF23078">
    <property type="entry name" value="HTH_CHD6-9"/>
    <property type="match status" value="1"/>
</dbReference>
<feature type="compositionally biased region" description="Low complexity" evidence="10">
    <location>
        <begin position="450"/>
        <end position="485"/>
    </location>
</feature>
<evidence type="ECO:0000313" key="15">
    <source>
        <dbReference type="Proteomes" id="UP001303046"/>
    </source>
</evidence>
<evidence type="ECO:0000256" key="5">
    <source>
        <dbReference type="ARBA" id="ARBA00022840"/>
    </source>
</evidence>
<feature type="compositionally biased region" description="Acidic residues" evidence="10">
    <location>
        <begin position="836"/>
        <end position="845"/>
    </location>
</feature>
<feature type="compositionally biased region" description="Acidic residues" evidence="10">
    <location>
        <begin position="693"/>
        <end position="713"/>
    </location>
</feature>
<comment type="caution">
    <text evidence="14">The sequence shown here is derived from an EMBL/GenBank/DDBJ whole genome shotgun (WGS) entry which is preliminary data.</text>
</comment>
<dbReference type="CDD" id="cd17995">
    <property type="entry name" value="DEXHc_CHD6_7_8_9"/>
    <property type="match status" value="1"/>
</dbReference>
<evidence type="ECO:0000256" key="6">
    <source>
        <dbReference type="ARBA" id="ARBA00023015"/>
    </source>
</evidence>
<evidence type="ECO:0000256" key="4">
    <source>
        <dbReference type="ARBA" id="ARBA00022801"/>
    </source>
</evidence>
<dbReference type="CDD" id="cd18668">
    <property type="entry name" value="CD1_tandem_CHD5-9_like"/>
    <property type="match status" value="1"/>
</dbReference>
<feature type="compositionally biased region" description="Basic and acidic residues" evidence="10">
    <location>
        <begin position="606"/>
        <end position="618"/>
    </location>
</feature>
<dbReference type="Gene3D" id="1.10.10.1450">
    <property type="match status" value="1"/>
</dbReference>
<proteinExistence type="predicted"/>
<keyword evidence="4" id="KW-0378">Hydrolase</keyword>
<keyword evidence="5" id="KW-0067">ATP-binding</keyword>
<feature type="compositionally biased region" description="Low complexity" evidence="10">
    <location>
        <begin position="2397"/>
        <end position="2409"/>
    </location>
</feature>
<dbReference type="InterPro" id="IPR041426">
    <property type="entry name" value="Mos1_HTH"/>
</dbReference>
<feature type="region of interest" description="Disordered" evidence="10">
    <location>
        <begin position="540"/>
        <end position="905"/>
    </location>
</feature>
<feature type="region of interest" description="Disordered" evidence="10">
    <location>
        <begin position="2535"/>
        <end position="2566"/>
    </location>
</feature>
<dbReference type="SMART" id="SM00487">
    <property type="entry name" value="DEXDc"/>
    <property type="match status" value="1"/>
</dbReference>
<feature type="compositionally biased region" description="Basic residues" evidence="10">
    <location>
        <begin position="819"/>
        <end position="832"/>
    </location>
</feature>
<evidence type="ECO:0000256" key="9">
    <source>
        <dbReference type="ARBA" id="ARBA00023242"/>
    </source>
</evidence>
<feature type="region of interest" description="Disordered" evidence="10">
    <location>
        <begin position="311"/>
        <end position="498"/>
    </location>
</feature>